<organism evidence="1 2">
    <name type="scientific">Allorhodopirellula heiligendammensis</name>
    <dbReference type="NCBI Taxonomy" id="2714739"/>
    <lineage>
        <taxon>Bacteria</taxon>
        <taxon>Pseudomonadati</taxon>
        <taxon>Planctomycetota</taxon>
        <taxon>Planctomycetia</taxon>
        <taxon>Pirellulales</taxon>
        <taxon>Pirellulaceae</taxon>
        <taxon>Allorhodopirellula</taxon>
    </lineage>
</organism>
<evidence type="ECO:0000313" key="1">
    <source>
        <dbReference type="EMBL" id="TWU19276.1"/>
    </source>
</evidence>
<dbReference type="EMBL" id="SJPU01000001">
    <property type="protein sequence ID" value="TWU19276.1"/>
    <property type="molecule type" value="Genomic_DNA"/>
</dbReference>
<name>A0A5C6C715_9BACT</name>
<reference evidence="1 2" key="1">
    <citation type="journal article" date="2020" name="Antonie Van Leeuwenhoek">
        <title>Rhodopirellula heiligendammensis sp. nov., Rhodopirellula pilleata sp. nov., and Rhodopirellula solitaria sp. nov. isolated from natural or artificial marine surfaces in Northern Germany and California, USA, and emended description of the genus Rhodopirellula.</title>
        <authorList>
            <person name="Kallscheuer N."/>
            <person name="Wiegand S."/>
            <person name="Jogler M."/>
            <person name="Boedeker C."/>
            <person name="Peeters S.H."/>
            <person name="Rast P."/>
            <person name="Heuer A."/>
            <person name="Jetten M.S.M."/>
            <person name="Rohde M."/>
            <person name="Jogler C."/>
        </authorList>
    </citation>
    <scope>NUCLEOTIDE SEQUENCE [LARGE SCALE GENOMIC DNA]</scope>
    <source>
        <strain evidence="1 2">Poly21</strain>
    </source>
</reference>
<evidence type="ECO:0000313" key="2">
    <source>
        <dbReference type="Proteomes" id="UP000319908"/>
    </source>
</evidence>
<comment type="caution">
    <text evidence="1">The sequence shown here is derived from an EMBL/GenBank/DDBJ whole genome shotgun (WGS) entry which is preliminary data.</text>
</comment>
<dbReference type="AlphaFoldDB" id="A0A5C6C715"/>
<accession>A0A5C6C715</accession>
<proteinExistence type="predicted"/>
<keyword evidence="2" id="KW-1185">Reference proteome</keyword>
<gene>
    <name evidence="1" type="ORF">Poly21_14480</name>
</gene>
<protein>
    <submittedName>
        <fullName evidence="1">Uncharacterized protein</fullName>
    </submittedName>
</protein>
<dbReference type="Proteomes" id="UP000319908">
    <property type="component" value="Unassembled WGS sequence"/>
</dbReference>
<sequence>MLDLPTIIPDGPFLSGGITNVRLSHAGFEPNHDFICVRDKFPCCIVDSQASGGLIVYPEPQRLHYLK</sequence>